<keyword evidence="1" id="KW-0202">Cytokine</keyword>
<reference evidence="4" key="2">
    <citation type="submission" date="2025-09" db="UniProtKB">
        <authorList>
            <consortium name="Ensembl"/>
        </authorList>
    </citation>
    <scope>IDENTIFICATION</scope>
</reference>
<evidence type="ECO:0000259" key="3">
    <source>
        <dbReference type="SMART" id="SM00199"/>
    </source>
</evidence>
<evidence type="ECO:0000313" key="5">
    <source>
        <dbReference type="Proteomes" id="UP000472262"/>
    </source>
</evidence>
<accession>A0A672RGN2</accession>
<sequence length="102" mass="11606">MRSLMCVLFVVLFSDAYAVPVWCCFDFVDFDIPAKKIVSAVKTHSHYPVPAIVVTTPRTEICVKPDEAWIKKYNGEAALEMKKKTIQMHKIILLLLYTSVLS</sequence>
<evidence type="ECO:0000256" key="1">
    <source>
        <dbReference type="ARBA" id="ARBA00022514"/>
    </source>
</evidence>
<dbReference type="AlphaFoldDB" id="A0A672RGN2"/>
<dbReference type="SUPFAM" id="SSF54117">
    <property type="entry name" value="Interleukin 8-like chemokines"/>
    <property type="match status" value="1"/>
</dbReference>
<dbReference type="Proteomes" id="UP000472262">
    <property type="component" value="Unassembled WGS sequence"/>
</dbReference>
<evidence type="ECO:0000256" key="2">
    <source>
        <dbReference type="SAM" id="SignalP"/>
    </source>
</evidence>
<feature type="chain" id="PRO_5025675145" evidence="2">
    <location>
        <begin position="19"/>
        <end position="102"/>
    </location>
</feature>
<dbReference type="Gene3D" id="2.40.50.40">
    <property type="match status" value="1"/>
</dbReference>
<dbReference type="GO" id="GO:0005615">
    <property type="term" value="C:extracellular space"/>
    <property type="evidence" value="ECO:0007669"/>
    <property type="project" value="UniProtKB-KW"/>
</dbReference>
<feature type="domain" description="Chemokine interleukin-8-like" evidence="3">
    <location>
        <begin position="20"/>
        <end position="84"/>
    </location>
</feature>
<dbReference type="Ensembl" id="ENSSGRT00000093495.1">
    <property type="protein sequence ID" value="ENSSGRP00000087840.1"/>
    <property type="gene ID" value="ENSSGRG00000044111.1"/>
</dbReference>
<reference evidence="4" key="1">
    <citation type="submission" date="2025-08" db="UniProtKB">
        <authorList>
            <consortium name="Ensembl"/>
        </authorList>
    </citation>
    <scope>IDENTIFICATION</scope>
</reference>
<dbReference type="Pfam" id="PF00048">
    <property type="entry name" value="IL8"/>
    <property type="match status" value="1"/>
</dbReference>
<dbReference type="GO" id="GO:0008009">
    <property type="term" value="F:chemokine activity"/>
    <property type="evidence" value="ECO:0007669"/>
    <property type="project" value="InterPro"/>
</dbReference>
<protein>
    <submittedName>
        <fullName evidence="4">Chemokine (C-C motif) ligand 39, duplicate 2</fullName>
    </submittedName>
</protein>
<evidence type="ECO:0000313" key="4">
    <source>
        <dbReference type="Ensembl" id="ENSSGRP00000087840.1"/>
    </source>
</evidence>
<dbReference type="SMART" id="SM00199">
    <property type="entry name" value="SCY"/>
    <property type="match status" value="1"/>
</dbReference>
<dbReference type="InParanoid" id="A0A672RGN2"/>
<feature type="signal peptide" evidence="2">
    <location>
        <begin position="1"/>
        <end position="18"/>
    </location>
</feature>
<organism evidence="4 5">
    <name type="scientific">Sinocyclocheilus grahami</name>
    <name type="common">Dianchi golden-line fish</name>
    <name type="synonym">Barbus grahami</name>
    <dbReference type="NCBI Taxonomy" id="75366"/>
    <lineage>
        <taxon>Eukaryota</taxon>
        <taxon>Metazoa</taxon>
        <taxon>Chordata</taxon>
        <taxon>Craniata</taxon>
        <taxon>Vertebrata</taxon>
        <taxon>Euteleostomi</taxon>
        <taxon>Actinopterygii</taxon>
        <taxon>Neopterygii</taxon>
        <taxon>Teleostei</taxon>
        <taxon>Ostariophysi</taxon>
        <taxon>Cypriniformes</taxon>
        <taxon>Cyprinidae</taxon>
        <taxon>Cyprininae</taxon>
        <taxon>Sinocyclocheilus</taxon>
    </lineage>
</organism>
<dbReference type="InterPro" id="IPR036048">
    <property type="entry name" value="Interleukin_8-like_sf"/>
</dbReference>
<dbReference type="GO" id="GO:0006955">
    <property type="term" value="P:immune response"/>
    <property type="evidence" value="ECO:0007669"/>
    <property type="project" value="InterPro"/>
</dbReference>
<keyword evidence="2" id="KW-0732">Signal</keyword>
<dbReference type="InterPro" id="IPR001811">
    <property type="entry name" value="Chemokine_IL8-like_dom"/>
</dbReference>
<name>A0A672RGN2_SINGR</name>
<keyword evidence="5" id="KW-1185">Reference proteome</keyword>
<proteinExistence type="predicted"/>